<accession>A0ACD5VNM5</accession>
<evidence type="ECO:0000313" key="2">
    <source>
        <dbReference type="Proteomes" id="UP001732700"/>
    </source>
</evidence>
<reference evidence="1" key="2">
    <citation type="submission" date="2025-09" db="UniProtKB">
        <authorList>
            <consortium name="EnsemblPlants"/>
        </authorList>
    </citation>
    <scope>IDENTIFICATION</scope>
</reference>
<organism evidence="1 2">
    <name type="scientific">Avena sativa</name>
    <name type="common">Oat</name>
    <dbReference type="NCBI Taxonomy" id="4498"/>
    <lineage>
        <taxon>Eukaryota</taxon>
        <taxon>Viridiplantae</taxon>
        <taxon>Streptophyta</taxon>
        <taxon>Embryophyta</taxon>
        <taxon>Tracheophyta</taxon>
        <taxon>Spermatophyta</taxon>
        <taxon>Magnoliopsida</taxon>
        <taxon>Liliopsida</taxon>
        <taxon>Poales</taxon>
        <taxon>Poaceae</taxon>
        <taxon>BOP clade</taxon>
        <taxon>Pooideae</taxon>
        <taxon>Poodae</taxon>
        <taxon>Poeae</taxon>
        <taxon>Poeae Chloroplast Group 1 (Aveneae type)</taxon>
        <taxon>Aveninae</taxon>
        <taxon>Avena</taxon>
    </lineage>
</organism>
<evidence type="ECO:0000313" key="1">
    <source>
        <dbReference type="EnsemblPlants" id="AVESA.00010b.r2.3CG0459520.1.CDS.1"/>
    </source>
</evidence>
<proteinExistence type="predicted"/>
<protein>
    <submittedName>
        <fullName evidence="1">Uncharacterized protein</fullName>
    </submittedName>
</protein>
<sequence length="980" mass="103266">MARASYARDFLSAVEVAHAAAVALLCTGLTCACASPAPPPAEGAAPVVVAGVDNLSPSEFLASLRRAALDAPAVGLVGRARLKSWTLALAQGWGPAGAGHYPRRSLQELVDKIDLDDLNEPAGDAAADEDDSDKPLERPHKTPARAKRRGRPRKEEASLTEEEEEEEEDAGEEIDHKGENLVSPVATELSTGRKRKKSKYLSPPYTNLGGYALEDKIDKSADLPAESVTSSSKGEKKASQDNVDVGEVLELVRSFGEDVFHETKFPKAADRFLGSFRSSTFADVDVARLISDPGAALKLGKCVLERSRKKDEVGVGASSSIKRKKKTEKTSPTATLDFPAENVVAKDSVDVVATLDFPTENVVAKDSVDVAALGSDSGAALETVKGEMKRGRKKKDQDGSGASSIKRKKAEKTSPKATPDLPAEIVSANASADGTILVPHSCDTVEQGKGVMKRGRKKKDQDGSGGSPIKRKKMKKISPTPTLDSGLVITPAIPIRQLRAEDLLSRVTSGGGAGMGAVVLDQNKLESTSLVTAAMSGGMKSGEEQDQADGGSVVKTPVTGEATKLGTHPNVESVITDLPAKSVQAEETKPGMGIQVDMNVQSDVVDVPIRSVHMGGMELETNIPVDTNEHGVVTHLPVRSGLLPKDGGISQPADGNTNIANIEVSTVQGVVADVAVRSGLLPQQGGISQREDANTSIANLEAMVPEMYKKVDGITTGTNVTAMGHAFKAVDRNGEQTSQEKTALANHAPTISTNGTYSDAHSTPKRKNKKAPLPFANPAPQYFANPAPQHFANPAPQPFANPAPQPFANPAPQYFANPVEIVLQFADGVILPSKEELLAAFSKFGVLIESLSDILEDIRGARVVFGKSAEADAVYAKRETPGIFGQFGPPFATLELLNYLPPFTPSIPPPPPALKPLLGVDDMRKNVETMMLSLGEQKAAAASSGGTNPVPGYLYAEMQQLLAKLDKVQPGPSSSGSTPQ</sequence>
<name>A0ACD5VNM5_AVESA</name>
<dbReference type="EnsemblPlants" id="AVESA.00010b.r2.3CG0459520.1">
    <property type="protein sequence ID" value="AVESA.00010b.r2.3CG0459520.1.CDS.1"/>
    <property type="gene ID" value="AVESA.00010b.r2.3CG0459520"/>
</dbReference>
<dbReference type="Proteomes" id="UP001732700">
    <property type="component" value="Chromosome 3C"/>
</dbReference>
<reference evidence="1" key="1">
    <citation type="submission" date="2021-05" db="EMBL/GenBank/DDBJ databases">
        <authorList>
            <person name="Scholz U."/>
            <person name="Mascher M."/>
            <person name="Fiebig A."/>
        </authorList>
    </citation>
    <scope>NUCLEOTIDE SEQUENCE [LARGE SCALE GENOMIC DNA]</scope>
</reference>
<keyword evidence="2" id="KW-1185">Reference proteome</keyword>